<keyword evidence="2" id="KW-1185">Reference proteome</keyword>
<dbReference type="AlphaFoldDB" id="A0A5C3LWL6"/>
<accession>A0A5C3LWL6</accession>
<name>A0A5C3LWL6_9AGAR</name>
<dbReference type="EMBL" id="ML213609">
    <property type="protein sequence ID" value="TFK37192.1"/>
    <property type="molecule type" value="Genomic_DNA"/>
</dbReference>
<organism evidence="1 2">
    <name type="scientific">Crucibulum laeve</name>
    <dbReference type="NCBI Taxonomy" id="68775"/>
    <lineage>
        <taxon>Eukaryota</taxon>
        <taxon>Fungi</taxon>
        <taxon>Dikarya</taxon>
        <taxon>Basidiomycota</taxon>
        <taxon>Agaricomycotina</taxon>
        <taxon>Agaricomycetes</taxon>
        <taxon>Agaricomycetidae</taxon>
        <taxon>Agaricales</taxon>
        <taxon>Agaricineae</taxon>
        <taxon>Nidulariaceae</taxon>
        <taxon>Crucibulum</taxon>
    </lineage>
</organism>
<proteinExistence type="predicted"/>
<reference evidence="1 2" key="1">
    <citation type="journal article" date="2019" name="Nat. Ecol. Evol.">
        <title>Megaphylogeny resolves global patterns of mushroom evolution.</title>
        <authorList>
            <person name="Varga T."/>
            <person name="Krizsan K."/>
            <person name="Foldi C."/>
            <person name="Dima B."/>
            <person name="Sanchez-Garcia M."/>
            <person name="Sanchez-Ramirez S."/>
            <person name="Szollosi G.J."/>
            <person name="Szarkandi J.G."/>
            <person name="Papp V."/>
            <person name="Albert L."/>
            <person name="Andreopoulos W."/>
            <person name="Angelini C."/>
            <person name="Antonin V."/>
            <person name="Barry K.W."/>
            <person name="Bougher N.L."/>
            <person name="Buchanan P."/>
            <person name="Buyck B."/>
            <person name="Bense V."/>
            <person name="Catcheside P."/>
            <person name="Chovatia M."/>
            <person name="Cooper J."/>
            <person name="Damon W."/>
            <person name="Desjardin D."/>
            <person name="Finy P."/>
            <person name="Geml J."/>
            <person name="Haridas S."/>
            <person name="Hughes K."/>
            <person name="Justo A."/>
            <person name="Karasinski D."/>
            <person name="Kautmanova I."/>
            <person name="Kiss B."/>
            <person name="Kocsube S."/>
            <person name="Kotiranta H."/>
            <person name="LaButti K.M."/>
            <person name="Lechner B.E."/>
            <person name="Liimatainen K."/>
            <person name="Lipzen A."/>
            <person name="Lukacs Z."/>
            <person name="Mihaltcheva S."/>
            <person name="Morgado L.N."/>
            <person name="Niskanen T."/>
            <person name="Noordeloos M.E."/>
            <person name="Ohm R.A."/>
            <person name="Ortiz-Santana B."/>
            <person name="Ovrebo C."/>
            <person name="Racz N."/>
            <person name="Riley R."/>
            <person name="Savchenko A."/>
            <person name="Shiryaev A."/>
            <person name="Soop K."/>
            <person name="Spirin V."/>
            <person name="Szebenyi C."/>
            <person name="Tomsovsky M."/>
            <person name="Tulloss R.E."/>
            <person name="Uehling J."/>
            <person name="Grigoriev I.V."/>
            <person name="Vagvolgyi C."/>
            <person name="Papp T."/>
            <person name="Martin F.M."/>
            <person name="Miettinen O."/>
            <person name="Hibbett D.S."/>
            <person name="Nagy L.G."/>
        </authorList>
    </citation>
    <scope>NUCLEOTIDE SEQUENCE [LARGE SCALE GENOMIC DNA]</scope>
    <source>
        <strain evidence="1 2">CBS 166.37</strain>
    </source>
</reference>
<dbReference type="OrthoDB" id="2674421at2759"/>
<protein>
    <submittedName>
        <fullName evidence="1">Uncharacterized protein</fullName>
    </submittedName>
</protein>
<sequence>MQTTHNVSFSGVHPEHHNGATVKGFITITTPLHSSRYDQSSGGMTSDIHTFKRMSPGPYSFTQLTPDGSAAYSGHLYEGWQKLIHPDGKPYFYHKQLRIVTEVNIQDPLLHRSVRDFHSSIISSGNNFRHLYTNMTSTEMYITLQPNGYYIADHHMKQIWWLQSVHLERLFKGDNIRTYSPTTFDNLSSRISTAPWSPSEAKITTYVYYARILYKWGSQSAVLDYTQTIDVPSTNAIDYIVGIFSFYASSTYLKRLHTTRAGGVTSFVRWKAMVESLLAEWSDSNLLCQYGITCTPRFVQCTESMLYNFHIIFHRKHSITFGAICISLVCMVLHFRRIFAGEQEMKEAPDTASDDSHAQMLAYQTPVTVSNLNAPKFGLPCLCCVTIELEERIVGEEQERT</sequence>
<gene>
    <name evidence="1" type="ORF">BDQ12DRAFT_667139</name>
</gene>
<evidence type="ECO:0000313" key="2">
    <source>
        <dbReference type="Proteomes" id="UP000308652"/>
    </source>
</evidence>
<evidence type="ECO:0000313" key="1">
    <source>
        <dbReference type="EMBL" id="TFK37192.1"/>
    </source>
</evidence>
<dbReference type="Proteomes" id="UP000308652">
    <property type="component" value="Unassembled WGS sequence"/>
</dbReference>